<reference evidence="1 2" key="1">
    <citation type="submission" date="2019-07" db="EMBL/GenBank/DDBJ databases">
        <title>Whole genome shotgun sequence of Marinococcus halophilus NBRC 102359.</title>
        <authorList>
            <person name="Hosoyama A."/>
            <person name="Uohara A."/>
            <person name="Ohji S."/>
            <person name="Ichikawa N."/>
        </authorList>
    </citation>
    <scope>NUCLEOTIDE SEQUENCE [LARGE SCALE GENOMIC DNA]</scope>
    <source>
        <strain evidence="1 2">NBRC 102359</strain>
    </source>
</reference>
<proteinExistence type="predicted"/>
<dbReference type="AlphaFoldDB" id="A0A510Y7Q1"/>
<evidence type="ECO:0000313" key="2">
    <source>
        <dbReference type="Proteomes" id="UP000321051"/>
    </source>
</evidence>
<dbReference type="RefSeq" id="WP_094908565.1">
    <property type="nucleotide sequence ID" value="NZ_BJUN01000007.1"/>
</dbReference>
<protein>
    <submittedName>
        <fullName evidence="1">Uncharacterized protein</fullName>
    </submittedName>
</protein>
<dbReference type="OrthoDB" id="2970589at2"/>
<dbReference type="EMBL" id="BJUN01000007">
    <property type="protein sequence ID" value="GEK58711.1"/>
    <property type="molecule type" value="Genomic_DNA"/>
</dbReference>
<organism evidence="1 2">
    <name type="scientific">Marinococcus halophilus</name>
    <dbReference type="NCBI Taxonomy" id="1371"/>
    <lineage>
        <taxon>Bacteria</taxon>
        <taxon>Bacillati</taxon>
        <taxon>Bacillota</taxon>
        <taxon>Bacilli</taxon>
        <taxon>Bacillales</taxon>
        <taxon>Bacillaceae</taxon>
        <taxon>Marinococcus</taxon>
    </lineage>
</organism>
<comment type="caution">
    <text evidence="1">The sequence shown here is derived from an EMBL/GenBank/DDBJ whole genome shotgun (WGS) entry which is preliminary data.</text>
</comment>
<evidence type="ECO:0000313" key="1">
    <source>
        <dbReference type="EMBL" id="GEK58711.1"/>
    </source>
</evidence>
<accession>A0A510Y7Q1</accession>
<keyword evidence="2" id="KW-1185">Reference proteome</keyword>
<sequence>MLLSIYDYKIEKTLKKLNHLAEAPVDKRLKSNLPFTLYITSAQKEWLEPYMTFLHNEKLVYVSLMREDHPLEGRSQDELVPVRLVPLPGLWASNEQKKA</sequence>
<dbReference type="Proteomes" id="UP000321051">
    <property type="component" value="Unassembled WGS sequence"/>
</dbReference>
<gene>
    <name evidence="1" type="ORF">MHA01_16160</name>
</gene>
<name>A0A510Y7Q1_MARHA</name>